<dbReference type="GO" id="GO:0006526">
    <property type="term" value="P:L-arginine biosynthetic process"/>
    <property type="evidence" value="ECO:0007669"/>
    <property type="project" value="UniProtKB-UniRule"/>
</dbReference>
<evidence type="ECO:0000313" key="11">
    <source>
        <dbReference type="Proteomes" id="UP000029669"/>
    </source>
</evidence>
<gene>
    <name evidence="7 10" type="primary">argC</name>
    <name evidence="10" type="ORF">TKV_c22240</name>
</gene>
<dbReference type="NCBIfam" id="TIGR01850">
    <property type="entry name" value="argC"/>
    <property type="match status" value="1"/>
</dbReference>
<feature type="domain" description="Semialdehyde dehydrogenase NAD-binding" evidence="9">
    <location>
        <begin position="3"/>
        <end position="141"/>
    </location>
</feature>
<evidence type="ECO:0000259" key="9">
    <source>
        <dbReference type="SMART" id="SM00859"/>
    </source>
</evidence>
<dbReference type="EMBL" id="CP009170">
    <property type="protein sequence ID" value="AIS53353.1"/>
    <property type="molecule type" value="Genomic_DNA"/>
</dbReference>
<dbReference type="HOGENOM" id="CLU_006384_0_1_9"/>
<evidence type="ECO:0000256" key="8">
    <source>
        <dbReference type="PROSITE-ProRule" id="PRU10010"/>
    </source>
</evidence>
<keyword evidence="5 7" id="KW-0560">Oxidoreductase</keyword>
<dbReference type="GO" id="GO:0051287">
    <property type="term" value="F:NAD binding"/>
    <property type="evidence" value="ECO:0007669"/>
    <property type="project" value="InterPro"/>
</dbReference>
<name>A0A097AU66_THEKI</name>
<dbReference type="CDD" id="cd17895">
    <property type="entry name" value="AGPR_1_N"/>
    <property type="match status" value="1"/>
</dbReference>
<organism evidence="10 11">
    <name type="scientific">Thermoanaerobacter kivui</name>
    <name type="common">Acetogenium kivui</name>
    <dbReference type="NCBI Taxonomy" id="2325"/>
    <lineage>
        <taxon>Bacteria</taxon>
        <taxon>Bacillati</taxon>
        <taxon>Bacillota</taxon>
        <taxon>Clostridia</taxon>
        <taxon>Thermoanaerobacterales</taxon>
        <taxon>Thermoanaerobacteraceae</taxon>
        <taxon>Thermoanaerobacter</taxon>
    </lineage>
</organism>
<dbReference type="STRING" id="2325.TKV_c22240"/>
<dbReference type="InterPro" id="IPR000706">
    <property type="entry name" value="AGPR_type-1"/>
</dbReference>
<sequence>MVRVGIFGATGYTGVELIRILSKHEKVEIKYLSSQSYNTKAISDVYSSLIGFCDKVLEEVDFQKGMSECDVIFTALPSGHASKIAREAVKKGVKVIDLGADFRFDEYSVYKEWYGGDYENYEGIKRVYGLPEVYREKIKEAQVVGNPGCYPTSVILGLMPLLKNGIIEGNVIVDSKSGVSGAGHNPSHNNMYAECNENIKAYNVAKHRHIPEMEQELSKASGEKVSVVFTPHLAPMTRGILSTMYCKLKKEVNIDTVYDIYADFYKNEYFVKVLKPGNYPATKNVYGSNFCHIGFEVDKHANTLIVMSVIDNLVKGASGQAVQNMNIIFGIEEKTGLDMIAVYP</sequence>
<dbReference type="Proteomes" id="UP000029669">
    <property type="component" value="Chromosome"/>
</dbReference>
<dbReference type="RefSeq" id="WP_049685942.1">
    <property type="nucleotide sequence ID" value="NZ_CP009170.1"/>
</dbReference>
<evidence type="ECO:0000313" key="10">
    <source>
        <dbReference type="EMBL" id="AIS53353.1"/>
    </source>
</evidence>
<dbReference type="eggNOG" id="COG0002">
    <property type="taxonomic scope" value="Bacteria"/>
</dbReference>
<dbReference type="HAMAP" id="MF_00150">
    <property type="entry name" value="ArgC_type1"/>
    <property type="match status" value="1"/>
</dbReference>
<keyword evidence="7" id="KW-0963">Cytoplasm</keyword>
<dbReference type="Pfam" id="PF22698">
    <property type="entry name" value="Semialdhyde_dhC_1"/>
    <property type="match status" value="1"/>
</dbReference>
<dbReference type="CDD" id="cd23934">
    <property type="entry name" value="AGPR_1_C"/>
    <property type="match status" value="1"/>
</dbReference>
<dbReference type="GO" id="GO:0070401">
    <property type="term" value="F:NADP+ binding"/>
    <property type="evidence" value="ECO:0007669"/>
    <property type="project" value="InterPro"/>
</dbReference>
<dbReference type="PANTHER" id="PTHR32338:SF10">
    <property type="entry name" value="N-ACETYL-GAMMA-GLUTAMYL-PHOSPHATE REDUCTASE, CHLOROPLASTIC-RELATED"/>
    <property type="match status" value="1"/>
</dbReference>
<evidence type="ECO:0000256" key="3">
    <source>
        <dbReference type="ARBA" id="ARBA00022605"/>
    </source>
</evidence>
<comment type="similarity">
    <text evidence="7">Belongs to the NAGSA dehydrogenase family. Type 1 subfamily.</text>
</comment>
<dbReference type="InterPro" id="IPR050085">
    <property type="entry name" value="AGPR"/>
</dbReference>
<comment type="pathway">
    <text evidence="1 7">Amino-acid biosynthesis; L-arginine biosynthesis; N(2)-acetyl-L-ornithine from L-glutamate: step 3/4.</text>
</comment>
<accession>A0A097AU66</accession>
<keyword evidence="3 7" id="KW-0028">Amino-acid biosynthesis</keyword>
<evidence type="ECO:0000256" key="2">
    <source>
        <dbReference type="ARBA" id="ARBA00022571"/>
    </source>
</evidence>
<dbReference type="GO" id="GO:0003942">
    <property type="term" value="F:N-acetyl-gamma-glutamyl-phosphate reductase activity"/>
    <property type="evidence" value="ECO:0007669"/>
    <property type="project" value="UniProtKB-UniRule"/>
</dbReference>
<dbReference type="EC" id="1.2.1.38" evidence="7"/>
<dbReference type="SMART" id="SM00859">
    <property type="entry name" value="Semialdhyde_dh"/>
    <property type="match status" value="1"/>
</dbReference>
<dbReference type="Gene3D" id="3.40.50.720">
    <property type="entry name" value="NAD(P)-binding Rossmann-like Domain"/>
    <property type="match status" value="1"/>
</dbReference>
<dbReference type="InterPro" id="IPR000534">
    <property type="entry name" value="Semialdehyde_DH_NAD-bd"/>
</dbReference>
<protein>
    <recommendedName>
        <fullName evidence="7">N-acetyl-gamma-glutamyl-phosphate reductase</fullName>
        <shortName evidence="7">AGPR</shortName>
        <ecNumber evidence="7">1.2.1.38</ecNumber>
    </recommendedName>
    <alternativeName>
        <fullName evidence="7">N-acetyl-glutamate semialdehyde dehydrogenase</fullName>
        <shortName evidence="7">NAGSA dehydrogenase</shortName>
    </alternativeName>
</protein>
<evidence type="ECO:0000256" key="7">
    <source>
        <dbReference type="HAMAP-Rule" id="MF_00150"/>
    </source>
</evidence>
<dbReference type="OrthoDB" id="9801289at2"/>
<dbReference type="Gene3D" id="3.30.360.10">
    <property type="entry name" value="Dihydrodipicolinate Reductase, domain 2"/>
    <property type="match status" value="1"/>
</dbReference>
<evidence type="ECO:0000256" key="6">
    <source>
        <dbReference type="ARBA" id="ARBA00050557"/>
    </source>
</evidence>
<dbReference type="Pfam" id="PF01118">
    <property type="entry name" value="Semialdhyde_dh"/>
    <property type="match status" value="1"/>
</dbReference>
<comment type="function">
    <text evidence="7">Catalyzes the NADPH-dependent reduction of N-acetyl-5-glutamyl phosphate to yield N-acetyl-L-glutamate 5-semialdehyde.</text>
</comment>
<keyword evidence="4 7" id="KW-0521">NADP</keyword>
<feature type="active site" evidence="7 8">
    <location>
        <position position="149"/>
    </location>
</feature>
<dbReference type="FunFam" id="3.30.360.10:FF:000014">
    <property type="entry name" value="N-acetyl-gamma-glutamyl-phosphate reductase"/>
    <property type="match status" value="1"/>
</dbReference>
<dbReference type="GO" id="GO:0005737">
    <property type="term" value="C:cytoplasm"/>
    <property type="evidence" value="ECO:0007669"/>
    <property type="project" value="UniProtKB-SubCell"/>
</dbReference>
<dbReference type="InterPro" id="IPR036291">
    <property type="entry name" value="NAD(P)-bd_dom_sf"/>
</dbReference>
<proteinExistence type="inferred from homology"/>
<dbReference type="PANTHER" id="PTHR32338">
    <property type="entry name" value="N-ACETYL-GAMMA-GLUTAMYL-PHOSPHATE REDUCTASE, CHLOROPLASTIC-RELATED-RELATED"/>
    <property type="match status" value="1"/>
</dbReference>
<dbReference type="UniPathway" id="UPA00068">
    <property type="reaction ID" value="UER00108"/>
</dbReference>
<evidence type="ECO:0000256" key="5">
    <source>
        <dbReference type="ARBA" id="ARBA00023002"/>
    </source>
</evidence>
<keyword evidence="2 7" id="KW-0055">Arginine biosynthesis</keyword>
<dbReference type="SUPFAM" id="SSF51735">
    <property type="entry name" value="NAD(P)-binding Rossmann-fold domains"/>
    <property type="match status" value="1"/>
</dbReference>
<dbReference type="KEGG" id="tki:TKV_c22240"/>
<comment type="catalytic activity">
    <reaction evidence="6 7">
        <text>N-acetyl-L-glutamate 5-semialdehyde + phosphate + NADP(+) = N-acetyl-L-glutamyl 5-phosphate + NADPH + H(+)</text>
        <dbReference type="Rhea" id="RHEA:21588"/>
        <dbReference type="ChEBI" id="CHEBI:15378"/>
        <dbReference type="ChEBI" id="CHEBI:29123"/>
        <dbReference type="ChEBI" id="CHEBI:43474"/>
        <dbReference type="ChEBI" id="CHEBI:57783"/>
        <dbReference type="ChEBI" id="CHEBI:57936"/>
        <dbReference type="ChEBI" id="CHEBI:58349"/>
        <dbReference type="EC" id="1.2.1.38"/>
    </reaction>
</comment>
<dbReference type="AlphaFoldDB" id="A0A097AU66"/>
<keyword evidence="11" id="KW-1185">Reference proteome</keyword>
<dbReference type="InterPro" id="IPR023013">
    <property type="entry name" value="AGPR_AS"/>
</dbReference>
<comment type="subcellular location">
    <subcellularLocation>
        <location evidence="7">Cytoplasm</location>
    </subcellularLocation>
</comment>
<evidence type="ECO:0000256" key="4">
    <source>
        <dbReference type="ARBA" id="ARBA00022857"/>
    </source>
</evidence>
<dbReference type="PROSITE" id="PS01224">
    <property type="entry name" value="ARGC"/>
    <property type="match status" value="1"/>
</dbReference>
<reference evidence="11" key="1">
    <citation type="journal article" date="2015" name="Genome Announc.">
        <title>Whole-Genome Sequences of 80 Environmental and Clinical Isolates of Burkholderia pseudomallei.</title>
        <authorList>
            <person name="Johnson S.L."/>
            <person name="Baker A.L."/>
            <person name="Chain P.S."/>
            <person name="Currie B.J."/>
            <person name="Daligault H.E."/>
            <person name="Davenport K.W."/>
            <person name="Davis C.B."/>
            <person name="Inglis T.J."/>
            <person name="Kaestli M."/>
            <person name="Koren S."/>
            <person name="Mayo M."/>
            <person name="Merritt A.J."/>
            <person name="Price E.P."/>
            <person name="Sarovich D.S."/>
            <person name="Warner J."/>
            <person name="Rosovitz M.J."/>
        </authorList>
    </citation>
    <scope>NUCLEOTIDE SEQUENCE [LARGE SCALE GENOMIC DNA]</scope>
    <source>
        <strain evidence="11">DSM 2030</strain>
    </source>
</reference>
<dbReference type="InterPro" id="IPR058924">
    <property type="entry name" value="AGPR_dimerisation_dom"/>
</dbReference>
<dbReference type="SUPFAM" id="SSF55347">
    <property type="entry name" value="Glyceraldehyde-3-phosphate dehydrogenase-like, C-terminal domain"/>
    <property type="match status" value="1"/>
</dbReference>
<evidence type="ECO:0000256" key="1">
    <source>
        <dbReference type="ARBA" id="ARBA00004862"/>
    </source>
</evidence>